<feature type="region of interest" description="Disordered" evidence="6">
    <location>
        <begin position="100"/>
        <end position="129"/>
    </location>
</feature>
<proteinExistence type="inferred from homology"/>
<dbReference type="SUPFAM" id="SSF47113">
    <property type="entry name" value="Histone-fold"/>
    <property type="match status" value="1"/>
</dbReference>
<accession>A0AAW0XP32</accession>
<dbReference type="AlphaFoldDB" id="A0AAW0XP32"/>
<evidence type="ECO:0000256" key="5">
    <source>
        <dbReference type="ARBA" id="ARBA00023204"/>
    </source>
</evidence>
<dbReference type="GO" id="GO:0003677">
    <property type="term" value="F:DNA binding"/>
    <property type="evidence" value="ECO:0007669"/>
    <property type="project" value="UniProtKB-KW"/>
</dbReference>
<dbReference type="Gene3D" id="1.10.20.10">
    <property type="entry name" value="Histone, subunit A"/>
    <property type="match status" value="1"/>
</dbReference>
<dbReference type="CDD" id="cd22919">
    <property type="entry name" value="HFD_CENP-S"/>
    <property type="match status" value="1"/>
</dbReference>
<dbReference type="InterPro" id="IPR029003">
    <property type="entry name" value="CENP-S/Mhf1"/>
</dbReference>
<comment type="similarity">
    <text evidence="1">Belongs to the TAF9 family. CENP-S/MHF1 subfamily.</text>
</comment>
<dbReference type="GO" id="GO:0071821">
    <property type="term" value="C:FANCM-MHF complex"/>
    <property type="evidence" value="ECO:0007669"/>
    <property type="project" value="InterPro"/>
</dbReference>
<protein>
    <recommendedName>
        <fullName evidence="2">Centromere protein S</fullName>
    </recommendedName>
</protein>
<evidence type="ECO:0000313" key="7">
    <source>
        <dbReference type="EMBL" id="KAK8741541.1"/>
    </source>
</evidence>
<dbReference type="GO" id="GO:0031297">
    <property type="term" value="P:replication fork processing"/>
    <property type="evidence" value="ECO:0007669"/>
    <property type="project" value="TreeGrafter"/>
</dbReference>
<dbReference type="GO" id="GO:0046982">
    <property type="term" value="F:protein heterodimerization activity"/>
    <property type="evidence" value="ECO:0007669"/>
    <property type="project" value="InterPro"/>
</dbReference>
<keyword evidence="3" id="KW-0227">DNA damage</keyword>
<evidence type="ECO:0000256" key="4">
    <source>
        <dbReference type="ARBA" id="ARBA00023125"/>
    </source>
</evidence>
<keyword evidence="4" id="KW-0238">DNA-binding</keyword>
<evidence type="ECO:0000313" key="8">
    <source>
        <dbReference type="Proteomes" id="UP001445076"/>
    </source>
</evidence>
<keyword evidence="5" id="KW-0234">DNA repair</keyword>
<dbReference type="PANTHER" id="PTHR22980">
    <property type="entry name" value="CORTISTATIN"/>
    <property type="match status" value="1"/>
</dbReference>
<feature type="compositionally biased region" description="Basic residues" evidence="6">
    <location>
        <begin position="107"/>
        <end position="117"/>
    </location>
</feature>
<dbReference type="PANTHER" id="PTHR22980:SF0">
    <property type="entry name" value="CENTROMERE PROTEIN S"/>
    <property type="match status" value="1"/>
</dbReference>
<dbReference type="GO" id="GO:0000712">
    <property type="term" value="P:resolution of meiotic recombination intermediates"/>
    <property type="evidence" value="ECO:0007669"/>
    <property type="project" value="TreeGrafter"/>
</dbReference>
<comment type="caution">
    <text evidence="7">The sequence shown here is derived from an EMBL/GenBank/DDBJ whole genome shotgun (WGS) entry which is preliminary data.</text>
</comment>
<evidence type="ECO:0000256" key="2">
    <source>
        <dbReference type="ARBA" id="ARBA00016400"/>
    </source>
</evidence>
<name>A0AAW0XP32_CHEQU</name>
<dbReference type="GO" id="GO:0006281">
    <property type="term" value="P:DNA repair"/>
    <property type="evidence" value="ECO:0007669"/>
    <property type="project" value="UniProtKB-KW"/>
</dbReference>
<sequence>MAAEDLQELNHSQTLKAAIHFTVGRTCEEIAAELGLSFTKNVIATLSEITSKQLETYSTDLEAFANHARRAIISTDDVKLLVRRNPKLAEHIKEMADNLAQAGGKECKKRGQKRKSAAHPAEASEKSSP</sequence>
<dbReference type="InterPro" id="IPR009072">
    <property type="entry name" value="Histone-fold"/>
</dbReference>
<gene>
    <name evidence="7" type="ORF">OTU49_002262</name>
</gene>
<keyword evidence="8" id="KW-1185">Reference proteome</keyword>
<evidence type="ECO:0000256" key="1">
    <source>
        <dbReference type="ARBA" id="ARBA00006612"/>
    </source>
</evidence>
<organism evidence="7 8">
    <name type="scientific">Cherax quadricarinatus</name>
    <name type="common">Australian red claw crayfish</name>
    <dbReference type="NCBI Taxonomy" id="27406"/>
    <lineage>
        <taxon>Eukaryota</taxon>
        <taxon>Metazoa</taxon>
        <taxon>Ecdysozoa</taxon>
        <taxon>Arthropoda</taxon>
        <taxon>Crustacea</taxon>
        <taxon>Multicrustacea</taxon>
        <taxon>Malacostraca</taxon>
        <taxon>Eumalacostraca</taxon>
        <taxon>Eucarida</taxon>
        <taxon>Decapoda</taxon>
        <taxon>Pleocyemata</taxon>
        <taxon>Astacidea</taxon>
        <taxon>Parastacoidea</taxon>
        <taxon>Parastacidae</taxon>
        <taxon>Cherax</taxon>
    </lineage>
</organism>
<dbReference type="Pfam" id="PF15630">
    <property type="entry name" value="CENP-S"/>
    <property type="match status" value="1"/>
</dbReference>
<evidence type="ECO:0000256" key="6">
    <source>
        <dbReference type="SAM" id="MobiDB-lite"/>
    </source>
</evidence>
<dbReference type="Proteomes" id="UP001445076">
    <property type="component" value="Unassembled WGS sequence"/>
</dbReference>
<dbReference type="EMBL" id="JARKIK010000030">
    <property type="protein sequence ID" value="KAK8741541.1"/>
    <property type="molecule type" value="Genomic_DNA"/>
</dbReference>
<reference evidence="7 8" key="1">
    <citation type="journal article" date="2024" name="BMC Genomics">
        <title>Genome assembly of redclaw crayfish (Cherax quadricarinatus) provides insights into its immune adaptation and hypoxia tolerance.</title>
        <authorList>
            <person name="Liu Z."/>
            <person name="Zheng J."/>
            <person name="Li H."/>
            <person name="Fang K."/>
            <person name="Wang S."/>
            <person name="He J."/>
            <person name="Zhou D."/>
            <person name="Weng S."/>
            <person name="Chi M."/>
            <person name="Gu Z."/>
            <person name="He J."/>
            <person name="Li F."/>
            <person name="Wang M."/>
        </authorList>
    </citation>
    <scope>NUCLEOTIDE SEQUENCE [LARGE SCALE GENOMIC DNA]</scope>
    <source>
        <strain evidence="7">ZL_2023a</strain>
    </source>
</reference>
<evidence type="ECO:0000256" key="3">
    <source>
        <dbReference type="ARBA" id="ARBA00022763"/>
    </source>
</evidence>
<dbReference type="GO" id="GO:0003682">
    <property type="term" value="F:chromatin binding"/>
    <property type="evidence" value="ECO:0007669"/>
    <property type="project" value="TreeGrafter"/>
</dbReference>